<feature type="transmembrane region" description="Helical" evidence="6">
    <location>
        <begin position="43"/>
        <end position="60"/>
    </location>
</feature>
<feature type="transmembrane region" description="Helical" evidence="6">
    <location>
        <begin position="14"/>
        <end position="31"/>
    </location>
</feature>
<evidence type="ECO:0000256" key="2">
    <source>
        <dbReference type="ARBA" id="ARBA00022475"/>
    </source>
</evidence>
<evidence type="ECO:0000256" key="4">
    <source>
        <dbReference type="ARBA" id="ARBA00022989"/>
    </source>
</evidence>
<dbReference type="InterPro" id="IPR016174">
    <property type="entry name" value="Di-haem_cyt_TM"/>
</dbReference>
<comment type="subcellular location">
    <subcellularLocation>
        <location evidence="1">Cell membrane</location>
        <topology evidence="1">Multi-pass membrane protein</topology>
    </subcellularLocation>
</comment>
<keyword evidence="2" id="KW-1003">Cell membrane</keyword>
<dbReference type="OrthoDB" id="196472at2"/>
<dbReference type="Pfam" id="PF01292">
    <property type="entry name" value="Ni_hydr_CYTB"/>
    <property type="match status" value="1"/>
</dbReference>
<dbReference type="InterPro" id="IPR051542">
    <property type="entry name" value="Hydrogenase_cytochrome"/>
</dbReference>
<dbReference type="PANTHER" id="PTHR30485:SF2">
    <property type="entry name" value="BLL0597 PROTEIN"/>
    <property type="match status" value="1"/>
</dbReference>
<dbReference type="Gene3D" id="1.20.950.20">
    <property type="entry name" value="Transmembrane di-heme cytochromes, Chain C"/>
    <property type="match status" value="1"/>
</dbReference>
<comment type="caution">
    <text evidence="8">The sequence shown here is derived from an EMBL/GenBank/DDBJ whole genome shotgun (WGS) entry which is preliminary data.</text>
</comment>
<dbReference type="EMBL" id="QJTC01000030">
    <property type="protein sequence ID" value="PYE73831.1"/>
    <property type="molecule type" value="Genomic_DNA"/>
</dbReference>
<dbReference type="GO" id="GO:0009055">
    <property type="term" value="F:electron transfer activity"/>
    <property type="evidence" value="ECO:0007669"/>
    <property type="project" value="InterPro"/>
</dbReference>
<dbReference type="GO" id="GO:0022904">
    <property type="term" value="P:respiratory electron transport chain"/>
    <property type="evidence" value="ECO:0007669"/>
    <property type="project" value="InterPro"/>
</dbReference>
<gene>
    <name evidence="8" type="ORF">DFQ15_13015</name>
</gene>
<keyword evidence="4 6" id="KW-1133">Transmembrane helix</keyword>
<dbReference type="SUPFAM" id="SSF81342">
    <property type="entry name" value="Transmembrane di-heme cytochromes"/>
    <property type="match status" value="1"/>
</dbReference>
<evidence type="ECO:0000256" key="5">
    <source>
        <dbReference type="ARBA" id="ARBA00023136"/>
    </source>
</evidence>
<dbReference type="InterPro" id="IPR011577">
    <property type="entry name" value="Cyt_b561_bac/Ni-Hgenase"/>
</dbReference>
<evidence type="ECO:0000256" key="3">
    <source>
        <dbReference type="ARBA" id="ARBA00022692"/>
    </source>
</evidence>
<keyword evidence="3 6" id="KW-0812">Transmembrane</keyword>
<organism evidence="8 9">
    <name type="scientific">Xylophilus ampelinus</name>
    <dbReference type="NCBI Taxonomy" id="54067"/>
    <lineage>
        <taxon>Bacteria</taxon>
        <taxon>Pseudomonadati</taxon>
        <taxon>Pseudomonadota</taxon>
        <taxon>Betaproteobacteria</taxon>
        <taxon>Burkholderiales</taxon>
        <taxon>Xylophilus</taxon>
    </lineage>
</organism>
<dbReference type="GO" id="GO:0020037">
    <property type="term" value="F:heme binding"/>
    <property type="evidence" value="ECO:0007669"/>
    <property type="project" value="TreeGrafter"/>
</dbReference>
<name>A0A318SPV7_9BURK</name>
<dbReference type="RefSeq" id="WP_110466820.1">
    <property type="nucleotide sequence ID" value="NZ_JAMOFZ010000028.1"/>
</dbReference>
<keyword evidence="5 6" id="KW-0472">Membrane</keyword>
<reference evidence="8 9" key="1">
    <citation type="submission" date="2018-06" db="EMBL/GenBank/DDBJ databases">
        <title>Genomic Encyclopedia of Type Strains, Phase III (KMG-III): the genomes of soil and plant-associated and newly described type strains.</title>
        <authorList>
            <person name="Whitman W."/>
        </authorList>
    </citation>
    <scope>NUCLEOTIDE SEQUENCE [LARGE SCALE GENOMIC DNA]</scope>
    <source>
        <strain evidence="8 9">CECT 7646</strain>
    </source>
</reference>
<dbReference type="Proteomes" id="UP000247540">
    <property type="component" value="Unassembled WGS sequence"/>
</dbReference>
<dbReference type="GO" id="GO:0005886">
    <property type="term" value="C:plasma membrane"/>
    <property type="evidence" value="ECO:0007669"/>
    <property type="project" value="UniProtKB-SubCell"/>
</dbReference>
<feature type="transmembrane region" description="Helical" evidence="6">
    <location>
        <begin position="198"/>
        <end position="218"/>
    </location>
</feature>
<keyword evidence="9" id="KW-1185">Reference proteome</keyword>
<dbReference type="PANTHER" id="PTHR30485">
    <property type="entry name" value="NI/FE-HYDROGENASE 1 B-TYPE CYTOCHROME SUBUNIT"/>
    <property type="match status" value="1"/>
</dbReference>
<dbReference type="AlphaFoldDB" id="A0A318SPV7"/>
<evidence type="ECO:0000256" key="6">
    <source>
        <dbReference type="SAM" id="Phobius"/>
    </source>
</evidence>
<evidence type="ECO:0000259" key="7">
    <source>
        <dbReference type="Pfam" id="PF01292"/>
    </source>
</evidence>
<evidence type="ECO:0000313" key="8">
    <source>
        <dbReference type="EMBL" id="PYE73831.1"/>
    </source>
</evidence>
<evidence type="ECO:0000256" key="1">
    <source>
        <dbReference type="ARBA" id="ARBA00004651"/>
    </source>
</evidence>
<proteinExistence type="predicted"/>
<sequence>MQHTIRVWDLPTRLFHWALAAAVVGLVVTGRTGGNAMVWHFRFGYAVLALLLFRLVWGFVGGRWSRFVSFVPSPAAVGRYLRGQGGGGAGHSPLGALSVVGMLAVLAAQVGTGLMSDDEIAFAGPLSRHVSGSIVGQVTGYHKHWGQWLVIGLVALHVAAILFYVLVRRQTLVRPMLHGDRALPAELQASRDDRRHRLGALAVMAACSGAVAWMVQAAGG</sequence>
<feature type="domain" description="Cytochrome b561 bacterial/Ni-hydrogenase" evidence="7">
    <location>
        <begin position="7"/>
        <end position="179"/>
    </location>
</feature>
<evidence type="ECO:0000313" key="9">
    <source>
        <dbReference type="Proteomes" id="UP000247540"/>
    </source>
</evidence>
<accession>A0A318SPV7</accession>
<protein>
    <submittedName>
        <fullName evidence="8">Cytochrome b</fullName>
    </submittedName>
</protein>
<feature type="transmembrane region" description="Helical" evidence="6">
    <location>
        <begin position="145"/>
        <end position="167"/>
    </location>
</feature>